<evidence type="ECO:0000313" key="2">
    <source>
        <dbReference type="EMBL" id="KAE9989384.1"/>
    </source>
</evidence>
<feature type="compositionally biased region" description="Basic and acidic residues" evidence="1">
    <location>
        <begin position="139"/>
        <end position="152"/>
    </location>
</feature>
<feature type="compositionally biased region" description="Polar residues" evidence="1">
    <location>
        <begin position="82"/>
        <end position="93"/>
    </location>
</feature>
<dbReference type="EMBL" id="WNWR01000189">
    <property type="protein sequence ID" value="KAE9989384.1"/>
    <property type="molecule type" value="Genomic_DNA"/>
</dbReference>
<dbReference type="Proteomes" id="UP000490939">
    <property type="component" value="Unassembled WGS sequence"/>
</dbReference>
<gene>
    <name evidence="2" type="ORF">EG327_002731</name>
</gene>
<dbReference type="AlphaFoldDB" id="A0A8H3VHU6"/>
<feature type="compositionally biased region" description="Acidic residues" evidence="1">
    <location>
        <begin position="129"/>
        <end position="138"/>
    </location>
</feature>
<accession>A0A8H3VHU6</accession>
<comment type="caution">
    <text evidence="2">The sequence shown here is derived from an EMBL/GenBank/DDBJ whole genome shotgun (WGS) entry which is preliminary data.</text>
</comment>
<evidence type="ECO:0000313" key="3">
    <source>
        <dbReference type="Proteomes" id="UP000490939"/>
    </source>
</evidence>
<feature type="region of interest" description="Disordered" evidence="1">
    <location>
        <begin position="59"/>
        <end position="97"/>
    </location>
</feature>
<proteinExistence type="predicted"/>
<feature type="region of interest" description="Disordered" evidence="1">
    <location>
        <begin position="129"/>
        <end position="189"/>
    </location>
</feature>
<keyword evidence="3" id="KW-1185">Reference proteome</keyword>
<protein>
    <submittedName>
        <fullName evidence="2">Uncharacterized protein</fullName>
    </submittedName>
</protein>
<name>A0A8H3VHU6_VENIN</name>
<sequence>MADLQPEPDPRYALLEAATRKASKQVAKVNSIAKSAIDEVETLQKQYYQAKAKASKLEEEARRHAEMKKDTLSERNAELGEKNTTIMHLQTRLNSKKEENKRLKEIIENPAPKSLIPVTRKPAIVVDLEGVDTDEESDLGNRSESDTAKRDAPAMMPQSSKTFKELKRRSGARFVEEEQAKKRHKSLTSLQNRRTVNLATTLPQEAVGLVKSKFIKAKLRTLP</sequence>
<feature type="compositionally biased region" description="Basic and acidic residues" evidence="1">
    <location>
        <begin position="59"/>
        <end position="81"/>
    </location>
</feature>
<evidence type="ECO:0000256" key="1">
    <source>
        <dbReference type="SAM" id="MobiDB-lite"/>
    </source>
</evidence>
<reference evidence="2 3" key="1">
    <citation type="submission" date="2019-07" db="EMBL/GenBank/DDBJ databases">
        <title>Venturia inaequalis Genome Resource.</title>
        <authorList>
            <person name="Lichtner F.J."/>
        </authorList>
    </citation>
    <scope>NUCLEOTIDE SEQUENCE [LARGE SCALE GENOMIC DNA]</scope>
    <source>
        <strain evidence="2 3">DMI_063113</strain>
    </source>
</reference>
<organism evidence="2 3">
    <name type="scientific">Venturia inaequalis</name>
    <name type="common">Apple scab fungus</name>
    <dbReference type="NCBI Taxonomy" id="5025"/>
    <lineage>
        <taxon>Eukaryota</taxon>
        <taxon>Fungi</taxon>
        <taxon>Dikarya</taxon>
        <taxon>Ascomycota</taxon>
        <taxon>Pezizomycotina</taxon>
        <taxon>Dothideomycetes</taxon>
        <taxon>Pleosporomycetidae</taxon>
        <taxon>Venturiales</taxon>
        <taxon>Venturiaceae</taxon>
        <taxon>Venturia</taxon>
    </lineage>
</organism>